<sequence length="98" mass="10895">MSAGTLPWGRFGGGDGLVMLPLSWELRQGPTQSPIGLAKRPPSSVPGGGSVADRDELRFVAMRWFCRFDCFESSARTWNVVAPCVYVYIYVYGYVRRA</sequence>
<name>A0A1C1CUA1_9EURO</name>
<keyword evidence="3" id="KW-1185">Reference proteome</keyword>
<evidence type="ECO:0000313" key="3">
    <source>
        <dbReference type="Proteomes" id="UP000094526"/>
    </source>
</evidence>
<reference evidence="3" key="1">
    <citation type="submission" date="2015-07" db="EMBL/GenBank/DDBJ databases">
        <authorList>
            <person name="Teixeira M.M."/>
            <person name="Souza R.C."/>
            <person name="Almeida L.G."/>
            <person name="Vicente V.A."/>
            <person name="de Hoog S."/>
            <person name="Bocca A.L."/>
            <person name="de Almeida S.R."/>
            <person name="Vasconcelos A.T."/>
            <person name="Felipe M.S."/>
        </authorList>
    </citation>
    <scope>NUCLEOTIDE SEQUENCE [LARGE SCALE GENOMIC DNA]</scope>
    <source>
        <strain evidence="3">KSF</strain>
    </source>
</reference>
<evidence type="ECO:0000256" key="1">
    <source>
        <dbReference type="SAM" id="MobiDB-lite"/>
    </source>
</evidence>
<organism evidence="2 3">
    <name type="scientific">Cladophialophora carrionii</name>
    <dbReference type="NCBI Taxonomy" id="86049"/>
    <lineage>
        <taxon>Eukaryota</taxon>
        <taxon>Fungi</taxon>
        <taxon>Dikarya</taxon>
        <taxon>Ascomycota</taxon>
        <taxon>Pezizomycotina</taxon>
        <taxon>Eurotiomycetes</taxon>
        <taxon>Chaetothyriomycetidae</taxon>
        <taxon>Chaetothyriales</taxon>
        <taxon>Herpotrichiellaceae</taxon>
        <taxon>Cladophialophora</taxon>
    </lineage>
</organism>
<protein>
    <submittedName>
        <fullName evidence="2">Uncharacterized protein</fullName>
    </submittedName>
</protein>
<gene>
    <name evidence="2" type="ORF">CLCR_11388</name>
</gene>
<dbReference type="Proteomes" id="UP000094526">
    <property type="component" value="Unassembled WGS sequence"/>
</dbReference>
<comment type="caution">
    <text evidence="2">The sequence shown here is derived from an EMBL/GenBank/DDBJ whole genome shotgun (WGS) entry which is preliminary data.</text>
</comment>
<proteinExistence type="predicted"/>
<dbReference type="AlphaFoldDB" id="A0A1C1CUA1"/>
<accession>A0A1C1CUA1</accession>
<dbReference type="VEuPathDB" id="FungiDB:CLCR_11388"/>
<evidence type="ECO:0000313" key="2">
    <source>
        <dbReference type="EMBL" id="OCT52089.1"/>
    </source>
</evidence>
<feature type="region of interest" description="Disordered" evidence="1">
    <location>
        <begin position="32"/>
        <end position="51"/>
    </location>
</feature>
<dbReference type="EMBL" id="LGRB01000009">
    <property type="protein sequence ID" value="OCT52089.1"/>
    <property type="molecule type" value="Genomic_DNA"/>
</dbReference>